<dbReference type="EMBL" id="CP040330">
    <property type="protein sequence ID" value="QCS43518.1"/>
    <property type="molecule type" value="Genomic_DNA"/>
</dbReference>
<dbReference type="KEGG" id="nvr:FEJ81_14610"/>
<proteinExistence type="predicted"/>
<reference evidence="3" key="1">
    <citation type="submission" date="2019-05" db="EMBL/GenBank/DDBJ databases">
        <title>Genome sequence and methylation pattern of the halophilic Archaeon Natrinema versiforme BOL5-4.</title>
        <authorList>
            <person name="DasSarma P."/>
            <person name="Anton B.P."/>
            <person name="DasSarma S.L."/>
            <person name="Martinez F.L."/>
            <person name="Guzman D."/>
            <person name="Roberts R.J."/>
            <person name="DasSarma S."/>
        </authorList>
    </citation>
    <scope>NUCLEOTIDE SEQUENCE [LARGE SCALE GENOMIC DNA]</scope>
    <source>
        <strain evidence="3">BOL5-4</strain>
    </source>
</reference>
<gene>
    <name evidence="2" type="ORF">FEJ81_14610</name>
</gene>
<dbReference type="OrthoDB" id="192898at2157"/>
<evidence type="ECO:0000313" key="3">
    <source>
        <dbReference type="Proteomes" id="UP000302218"/>
    </source>
</evidence>
<dbReference type="InterPro" id="IPR055768">
    <property type="entry name" value="DUF7344"/>
</dbReference>
<organism evidence="2 3">
    <name type="scientific">Natrinema versiforme</name>
    <dbReference type="NCBI Taxonomy" id="88724"/>
    <lineage>
        <taxon>Archaea</taxon>
        <taxon>Methanobacteriati</taxon>
        <taxon>Methanobacteriota</taxon>
        <taxon>Stenosarchaea group</taxon>
        <taxon>Halobacteria</taxon>
        <taxon>Halobacteriales</taxon>
        <taxon>Natrialbaceae</taxon>
        <taxon>Natrinema</taxon>
    </lineage>
</organism>
<dbReference type="AlphaFoldDB" id="A0A4P8WJ82"/>
<dbReference type="RefSeq" id="WP_138245974.1">
    <property type="nucleotide sequence ID" value="NZ_CP040330.1"/>
</dbReference>
<feature type="domain" description="DUF7344" evidence="1">
    <location>
        <begin position="23"/>
        <end position="94"/>
    </location>
</feature>
<feature type="domain" description="DUF7344" evidence="1">
    <location>
        <begin position="127"/>
        <end position="198"/>
    </location>
</feature>
<evidence type="ECO:0000313" key="2">
    <source>
        <dbReference type="EMBL" id="QCS43518.1"/>
    </source>
</evidence>
<dbReference type="Gene3D" id="1.10.10.10">
    <property type="entry name" value="Winged helix-like DNA-binding domain superfamily/Winged helix DNA-binding domain"/>
    <property type="match status" value="2"/>
</dbReference>
<dbReference type="Proteomes" id="UP000302218">
    <property type="component" value="Chromosome"/>
</dbReference>
<dbReference type="GeneID" id="40266529"/>
<sequence>MSSDAHLGGDMPDPLATVPTECYEILRHPRRLRLLEVLGCRQTRLSLSELTTELIDRTSTTASNGRARHEVRITLVHNHLPRLEEYDIVDWDDDGVALVDEPPVHPADLSVLLDLCDSENAETLLETLVDPVRMRLLSLLEAGDSPVSLECLAAELSARDSGPFDDTERAKIALHHSHLPAMADLGVVSYDAESQRVTRYEQVVSIVQ</sequence>
<dbReference type="Pfam" id="PF24035">
    <property type="entry name" value="DUF7344"/>
    <property type="match status" value="2"/>
</dbReference>
<evidence type="ECO:0000259" key="1">
    <source>
        <dbReference type="Pfam" id="PF24035"/>
    </source>
</evidence>
<dbReference type="InterPro" id="IPR036388">
    <property type="entry name" value="WH-like_DNA-bd_sf"/>
</dbReference>
<name>A0A4P8WJ82_9EURY</name>
<protein>
    <submittedName>
        <fullName evidence="2">ArsR family transcriptional regulator</fullName>
    </submittedName>
</protein>
<accession>A0A4P8WJ82</accession>